<feature type="transmembrane region" description="Helical" evidence="1">
    <location>
        <begin position="37"/>
        <end position="57"/>
    </location>
</feature>
<dbReference type="Proteomes" id="UP001499884">
    <property type="component" value="Unassembled WGS sequence"/>
</dbReference>
<keyword evidence="1" id="KW-1133">Transmembrane helix</keyword>
<evidence type="ECO:0000256" key="1">
    <source>
        <dbReference type="SAM" id="Phobius"/>
    </source>
</evidence>
<evidence type="ECO:0000313" key="3">
    <source>
        <dbReference type="Proteomes" id="UP001499884"/>
    </source>
</evidence>
<evidence type="ECO:0000313" key="2">
    <source>
        <dbReference type="EMBL" id="GAA3737846.1"/>
    </source>
</evidence>
<proteinExistence type="predicted"/>
<evidence type="ECO:0008006" key="4">
    <source>
        <dbReference type="Google" id="ProtNLM"/>
    </source>
</evidence>
<dbReference type="RefSeq" id="WP_345648837.1">
    <property type="nucleotide sequence ID" value="NZ_BAABEP010000027.1"/>
</dbReference>
<organism evidence="2 3">
    <name type="scientific">Streptomyces tremellae</name>
    <dbReference type="NCBI Taxonomy" id="1124239"/>
    <lineage>
        <taxon>Bacteria</taxon>
        <taxon>Bacillati</taxon>
        <taxon>Actinomycetota</taxon>
        <taxon>Actinomycetes</taxon>
        <taxon>Kitasatosporales</taxon>
        <taxon>Streptomycetaceae</taxon>
        <taxon>Streptomyces</taxon>
    </lineage>
</organism>
<dbReference type="EMBL" id="BAABEP010000027">
    <property type="protein sequence ID" value="GAA3737846.1"/>
    <property type="molecule type" value="Genomic_DNA"/>
</dbReference>
<dbReference type="Pfam" id="PF11755">
    <property type="entry name" value="DUF3311"/>
    <property type="match status" value="1"/>
</dbReference>
<comment type="caution">
    <text evidence="2">The sequence shown here is derived from an EMBL/GenBank/DDBJ whole genome shotgun (WGS) entry which is preliminary data.</text>
</comment>
<dbReference type="InterPro" id="IPR021741">
    <property type="entry name" value="DUF3311"/>
</dbReference>
<name>A0ABP7FGX5_9ACTN</name>
<protein>
    <recommendedName>
        <fullName evidence="4">DUF3311 domain-containing protein</fullName>
    </recommendedName>
</protein>
<reference evidence="3" key="1">
    <citation type="journal article" date="2019" name="Int. J. Syst. Evol. Microbiol.">
        <title>The Global Catalogue of Microorganisms (GCM) 10K type strain sequencing project: providing services to taxonomists for standard genome sequencing and annotation.</title>
        <authorList>
            <consortium name="The Broad Institute Genomics Platform"/>
            <consortium name="The Broad Institute Genome Sequencing Center for Infectious Disease"/>
            <person name="Wu L."/>
            <person name="Ma J."/>
        </authorList>
    </citation>
    <scope>NUCLEOTIDE SEQUENCE [LARGE SCALE GENOMIC DNA]</scope>
    <source>
        <strain evidence="3">JCM 30846</strain>
    </source>
</reference>
<accession>A0ABP7FGX5</accession>
<keyword evidence="1" id="KW-0812">Transmembrane</keyword>
<sequence length="72" mass="8319">MLRQRPHLLWLLVPFVLFLVAPPWVNRVHPLVGGLPFLAFWLLASVVATPFAVWAAYRGDRREMARRGQGKR</sequence>
<keyword evidence="1" id="KW-0472">Membrane</keyword>
<gene>
    <name evidence="2" type="ORF">GCM10023082_38890</name>
</gene>
<keyword evidence="3" id="KW-1185">Reference proteome</keyword>